<sequence length="40" mass="4570">MMLSIHILSNYNYNATQRKSGTTNEDLITDTCTPQIGHTW</sequence>
<reference evidence="1" key="1">
    <citation type="submission" date="2014-09" db="EMBL/GenBank/DDBJ databases">
        <authorList>
            <person name="Magalhaes I.L.F."/>
            <person name="Oliveira U."/>
            <person name="Santos F.R."/>
            <person name="Vidigal T.H.D.A."/>
            <person name="Brescovit A.D."/>
            <person name="Santos A.J."/>
        </authorList>
    </citation>
    <scope>NUCLEOTIDE SEQUENCE</scope>
    <source>
        <tissue evidence="1">Shoot tissue taken approximately 20 cm above the soil surface</tissue>
    </source>
</reference>
<dbReference type="EMBL" id="GBRH01172787">
    <property type="protein sequence ID" value="JAE25109.1"/>
    <property type="molecule type" value="Transcribed_RNA"/>
</dbReference>
<proteinExistence type="predicted"/>
<reference evidence="1" key="2">
    <citation type="journal article" date="2015" name="Data Brief">
        <title>Shoot transcriptome of the giant reed, Arundo donax.</title>
        <authorList>
            <person name="Barrero R.A."/>
            <person name="Guerrero F.D."/>
            <person name="Moolhuijzen P."/>
            <person name="Goolsby J.A."/>
            <person name="Tidwell J."/>
            <person name="Bellgard S.E."/>
            <person name="Bellgard M.I."/>
        </authorList>
    </citation>
    <scope>NUCLEOTIDE SEQUENCE</scope>
    <source>
        <tissue evidence="1">Shoot tissue taken approximately 20 cm above the soil surface</tissue>
    </source>
</reference>
<accession>A0A0A9GP16</accession>
<name>A0A0A9GP16_ARUDO</name>
<evidence type="ECO:0000313" key="1">
    <source>
        <dbReference type="EMBL" id="JAE25109.1"/>
    </source>
</evidence>
<organism evidence="1">
    <name type="scientific">Arundo donax</name>
    <name type="common">Giant reed</name>
    <name type="synonym">Donax arundinaceus</name>
    <dbReference type="NCBI Taxonomy" id="35708"/>
    <lineage>
        <taxon>Eukaryota</taxon>
        <taxon>Viridiplantae</taxon>
        <taxon>Streptophyta</taxon>
        <taxon>Embryophyta</taxon>
        <taxon>Tracheophyta</taxon>
        <taxon>Spermatophyta</taxon>
        <taxon>Magnoliopsida</taxon>
        <taxon>Liliopsida</taxon>
        <taxon>Poales</taxon>
        <taxon>Poaceae</taxon>
        <taxon>PACMAD clade</taxon>
        <taxon>Arundinoideae</taxon>
        <taxon>Arundineae</taxon>
        <taxon>Arundo</taxon>
    </lineage>
</organism>
<dbReference type="AlphaFoldDB" id="A0A0A9GP16"/>
<protein>
    <submittedName>
        <fullName evidence="1">Uncharacterized protein</fullName>
    </submittedName>
</protein>